<dbReference type="InterPro" id="IPR008969">
    <property type="entry name" value="CarboxyPept-like_regulatory"/>
</dbReference>
<dbReference type="Gene3D" id="2.60.40.1120">
    <property type="entry name" value="Carboxypeptidase-like, regulatory domain"/>
    <property type="match status" value="1"/>
</dbReference>
<organism evidence="1 2">
    <name type="scientific">Streptomyces caledonius</name>
    <dbReference type="NCBI Taxonomy" id="3134107"/>
    <lineage>
        <taxon>Bacteria</taxon>
        <taxon>Bacillati</taxon>
        <taxon>Actinomycetota</taxon>
        <taxon>Actinomycetes</taxon>
        <taxon>Kitasatosporales</taxon>
        <taxon>Streptomycetaceae</taxon>
        <taxon>Streptomyces</taxon>
    </lineage>
</organism>
<accession>A0ABU8TY06</accession>
<dbReference type="EMBL" id="JBBKAM010000002">
    <property type="protein sequence ID" value="MEJ8640488.1"/>
    <property type="molecule type" value="Genomic_DNA"/>
</dbReference>
<evidence type="ECO:0000313" key="2">
    <source>
        <dbReference type="Proteomes" id="UP001382904"/>
    </source>
</evidence>
<protein>
    <submittedName>
        <fullName evidence="1">Carboxypeptidase regulatory-like domain-containing protein</fullName>
    </submittedName>
</protein>
<reference evidence="1 2" key="1">
    <citation type="submission" date="2024-03" db="EMBL/GenBank/DDBJ databases">
        <title>Novel Streptomyces species of biotechnological and ecological value are a feature of Machair soil.</title>
        <authorList>
            <person name="Prole J.R."/>
            <person name="Goodfellow M."/>
            <person name="Allenby N."/>
            <person name="Ward A.C."/>
        </authorList>
    </citation>
    <scope>NUCLEOTIDE SEQUENCE [LARGE SCALE GENOMIC DNA]</scope>
    <source>
        <strain evidence="1 2">MS1.HAVA.3</strain>
    </source>
</reference>
<name>A0ABU8TY06_9ACTN</name>
<dbReference type="SUPFAM" id="SSF49464">
    <property type="entry name" value="Carboxypeptidase regulatory domain-like"/>
    <property type="match status" value="1"/>
</dbReference>
<dbReference type="Pfam" id="PF13620">
    <property type="entry name" value="CarboxypepD_reg"/>
    <property type="match status" value="1"/>
</dbReference>
<comment type="caution">
    <text evidence="1">The sequence shown here is derived from an EMBL/GenBank/DDBJ whole genome shotgun (WGS) entry which is preliminary data.</text>
</comment>
<sequence length="279" mass="29512">MGRQPATRPRTPTDAGAARHRLIRALAELLHCLAVDALVVEDVHWADETTLEFLLFLVSRQTLSFNLVLTYRPEDVAADSLILRLSSRMPAGVGIGCVRVRLGCLSQGVDSERGTTGASRLSGFDQCSGDDVSWLSVNRTTLTLAPGRSARLHVAADARGFAAPGTHAAALALLVDAPYHYAPLPVTLKATVPASWAEMAGTVNDAATGKPLVGATVTVSRAGTSPYTVTTDGQGRYHVWRNASTVTVTAAHPGHAAQSQKVTLKRGTLTTVPFALSRR</sequence>
<dbReference type="Proteomes" id="UP001382904">
    <property type="component" value="Unassembled WGS sequence"/>
</dbReference>
<proteinExistence type="predicted"/>
<keyword evidence="2" id="KW-1185">Reference proteome</keyword>
<gene>
    <name evidence="1" type="ORF">WKI68_01685</name>
</gene>
<evidence type="ECO:0000313" key="1">
    <source>
        <dbReference type="EMBL" id="MEJ8640488.1"/>
    </source>
</evidence>